<name>A0A372G9W5_9ACTN</name>
<feature type="domain" description="Right handed beta helix" evidence="4">
    <location>
        <begin position="400"/>
        <end position="544"/>
    </location>
</feature>
<dbReference type="InterPro" id="IPR039448">
    <property type="entry name" value="Beta_helix"/>
</dbReference>
<feature type="region of interest" description="Disordered" evidence="1">
    <location>
        <begin position="228"/>
        <end position="281"/>
    </location>
</feature>
<dbReference type="OrthoDB" id="3799348at2"/>
<evidence type="ECO:0000259" key="4">
    <source>
        <dbReference type="Pfam" id="PF13229"/>
    </source>
</evidence>
<feature type="signal peptide" evidence="3">
    <location>
        <begin position="1"/>
        <end position="36"/>
    </location>
</feature>
<feature type="compositionally biased region" description="Polar residues" evidence="1">
    <location>
        <begin position="678"/>
        <end position="688"/>
    </location>
</feature>
<feature type="region of interest" description="Disordered" evidence="1">
    <location>
        <begin position="616"/>
        <end position="761"/>
    </location>
</feature>
<dbReference type="InterPro" id="IPR012334">
    <property type="entry name" value="Pectin_lyas_fold"/>
</dbReference>
<feature type="compositionally biased region" description="Polar residues" evidence="1">
    <location>
        <begin position="522"/>
        <end position="534"/>
    </location>
</feature>
<keyword evidence="2" id="KW-1133">Transmembrane helix</keyword>
<sequence>MGGTIRRSLVAGLALTFGLLPLTLPLALLPTAPAHAAPSPEGDRQAALVDQEDQRLLQTRAVLAAILQSGGVTAVAWKTPQIYGSSHGKTLVLPALNTDQPYTMADLIKYGGKYVRKLPDGSYLLGIHVFLSDGASLLLQSSSGPLTLRMGSIPGAFSSIVSFGGKVTVQGTKQNPVRITSWDFRAGKPDTDPNDGRAYIRAVGGEFHMKYAATGNLGFWGGRTGGVALTGTDRPSSEQKHLTKEQRHANKQKRQQENQNRGSGGGGPGDIEVEKPGGTATHVPAADLVTGSIDHSTFNGNAYGLFVSGSNQSKVTNVKIANSLVDGLVMHRFTKNATIENVTVSGSRGDGFVLARATEKIRVTGSAALNNGHNGFTVNGTALAEGPSASGESLETFGDSSINNSRAENNGHYGVELLGGDKLSVQNTKIVGGDMGIVVRAAATRVQISGNRLSKQTRQGISLRDGVKDASLAGNSIVGARTGIYLRNSSGKLTGNVIKGANAHAITLLGNSDGTEIRSNTFEGSGTSAISTSRSDGKIKKQDNNTDRWKDTASLWMKARRYLKPMNFIWACVFTVVIVSMIRSRNNRRRFARLGRHPYALQMPMEERKVWRLPHRGDRQRARPPAAPVGGSVGGPAGGSGGVRRSTTVTVPQIPVPARRPNPQGAQANGAHANGVQSNGVPNGAQANGGQPRRPQPHPQHGPQPHGAQPHGAQPRAPRPNGAQPNGAPNGAPSNGAPSNGAWSAGQPPRQGLPQPERGGV</sequence>
<evidence type="ECO:0000256" key="1">
    <source>
        <dbReference type="SAM" id="MobiDB-lite"/>
    </source>
</evidence>
<dbReference type="SMART" id="SM00710">
    <property type="entry name" value="PbH1"/>
    <property type="match status" value="9"/>
</dbReference>
<dbReference type="InterPro" id="IPR006626">
    <property type="entry name" value="PbH1"/>
</dbReference>
<gene>
    <name evidence="5" type="ORF">D0T12_28325</name>
</gene>
<evidence type="ECO:0000313" key="6">
    <source>
        <dbReference type="Proteomes" id="UP000262882"/>
    </source>
</evidence>
<organism evidence="5 6">
    <name type="scientific">Actinomadura spongiicola</name>
    <dbReference type="NCBI Taxonomy" id="2303421"/>
    <lineage>
        <taxon>Bacteria</taxon>
        <taxon>Bacillati</taxon>
        <taxon>Actinomycetota</taxon>
        <taxon>Actinomycetes</taxon>
        <taxon>Streptosporangiales</taxon>
        <taxon>Thermomonosporaceae</taxon>
        <taxon>Actinomadura</taxon>
    </lineage>
</organism>
<keyword evidence="2" id="KW-0812">Transmembrane</keyword>
<feature type="domain" description="Right handed beta helix" evidence="4">
    <location>
        <begin position="291"/>
        <end position="380"/>
    </location>
</feature>
<protein>
    <submittedName>
        <fullName evidence="5">Right-handed parallel beta-helix repeat-containing protein</fullName>
    </submittedName>
</protein>
<dbReference type="Gene3D" id="2.160.20.10">
    <property type="entry name" value="Single-stranded right-handed beta-helix, Pectin lyase-like"/>
    <property type="match status" value="2"/>
</dbReference>
<comment type="caution">
    <text evidence="5">The sequence shown here is derived from an EMBL/GenBank/DDBJ whole genome shotgun (WGS) entry which is preliminary data.</text>
</comment>
<feature type="compositionally biased region" description="Basic and acidic residues" evidence="1">
    <location>
        <begin position="535"/>
        <end position="545"/>
    </location>
</feature>
<feature type="compositionally biased region" description="Gly residues" evidence="1">
    <location>
        <begin position="631"/>
        <end position="642"/>
    </location>
</feature>
<dbReference type="Proteomes" id="UP000262882">
    <property type="component" value="Unassembled WGS sequence"/>
</dbReference>
<dbReference type="SUPFAM" id="SSF51126">
    <property type="entry name" value="Pectin lyase-like"/>
    <property type="match status" value="1"/>
</dbReference>
<dbReference type="EMBL" id="QVNQ01000010">
    <property type="protein sequence ID" value="RFS82150.1"/>
    <property type="molecule type" value="Genomic_DNA"/>
</dbReference>
<dbReference type="Pfam" id="PF13229">
    <property type="entry name" value="Beta_helix"/>
    <property type="match status" value="2"/>
</dbReference>
<keyword evidence="6" id="KW-1185">Reference proteome</keyword>
<reference evidence="5 6" key="1">
    <citation type="submission" date="2018-08" db="EMBL/GenBank/DDBJ databases">
        <title>Actinomadura spongicola sp. nov., isolated from marine sponge Leucetta chagosensis.</title>
        <authorList>
            <person name="Li L."/>
            <person name="Lin H.W."/>
        </authorList>
    </citation>
    <scope>NUCLEOTIDE SEQUENCE [LARGE SCALE GENOMIC DNA]</scope>
    <source>
        <strain evidence="5 6">LHW52907</strain>
    </source>
</reference>
<feature type="compositionally biased region" description="Basic and acidic residues" evidence="1">
    <location>
        <begin position="235"/>
        <end position="248"/>
    </location>
</feature>
<evidence type="ECO:0000256" key="2">
    <source>
        <dbReference type="SAM" id="Phobius"/>
    </source>
</evidence>
<feature type="chain" id="PRO_5016952487" evidence="3">
    <location>
        <begin position="37"/>
        <end position="761"/>
    </location>
</feature>
<feature type="region of interest" description="Disordered" evidence="1">
    <location>
        <begin position="522"/>
        <end position="545"/>
    </location>
</feature>
<dbReference type="RefSeq" id="WP_117403272.1">
    <property type="nucleotide sequence ID" value="NZ_QVNQ01000010.1"/>
</dbReference>
<keyword evidence="3" id="KW-0732">Signal</keyword>
<accession>A0A372G9W5</accession>
<dbReference type="InterPro" id="IPR011050">
    <property type="entry name" value="Pectin_lyase_fold/virulence"/>
</dbReference>
<feature type="compositionally biased region" description="Polar residues" evidence="1">
    <location>
        <begin position="732"/>
        <end position="742"/>
    </location>
</feature>
<evidence type="ECO:0000313" key="5">
    <source>
        <dbReference type="EMBL" id="RFS82150.1"/>
    </source>
</evidence>
<evidence type="ECO:0000256" key="3">
    <source>
        <dbReference type="SAM" id="SignalP"/>
    </source>
</evidence>
<dbReference type="AlphaFoldDB" id="A0A372G9W5"/>
<keyword evidence="2" id="KW-0472">Membrane</keyword>
<feature type="transmembrane region" description="Helical" evidence="2">
    <location>
        <begin position="567"/>
        <end position="584"/>
    </location>
</feature>
<proteinExistence type="predicted"/>
<feature type="compositionally biased region" description="Low complexity" evidence="1">
    <location>
        <begin position="662"/>
        <end position="677"/>
    </location>
</feature>
<feature type="compositionally biased region" description="Low complexity" evidence="1">
    <location>
        <begin position="703"/>
        <end position="715"/>
    </location>
</feature>